<sequence length="143" mass="16561">MNYKGFTLIECLVALALFSLCLGLLPPMMVQSGKMNQLVFGRHEQEWHVFLLQLENKLSEGEFVRIKSNKLIFNKPRSVENKVYECRIEYNANNQEIVIRDDGGYEPILTSVARVNFTEQAYSVTFEITFINGEKRYGKWAIS</sequence>
<evidence type="ECO:0000256" key="2">
    <source>
        <dbReference type="ARBA" id="ARBA00023287"/>
    </source>
</evidence>
<evidence type="ECO:0000256" key="1">
    <source>
        <dbReference type="ARBA" id="ARBA00004241"/>
    </source>
</evidence>
<evidence type="ECO:0000313" key="5">
    <source>
        <dbReference type="Proteomes" id="UP000014136"/>
    </source>
</evidence>
<dbReference type="PATRIC" id="fig|1139996.3.peg.2183"/>
<name>S0NEU1_9ENTE</name>
<feature type="transmembrane region" description="Helical" evidence="3">
    <location>
        <begin position="6"/>
        <end position="25"/>
    </location>
</feature>
<dbReference type="GO" id="GO:0030420">
    <property type="term" value="P:establishment of competence for transformation"/>
    <property type="evidence" value="ECO:0007669"/>
    <property type="project" value="UniProtKB-KW"/>
</dbReference>
<evidence type="ECO:0008006" key="6">
    <source>
        <dbReference type="Google" id="ProtNLM"/>
    </source>
</evidence>
<accession>S0NEU1</accession>
<comment type="caution">
    <text evidence="4">The sequence shown here is derived from an EMBL/GenBank/DDBJ whole genome shotgun (WGS) entry which is preliminary data.</text>
</comment>
<keyword evidence="2" id="KW-0178">Competence</keyword>
<proteinExistence type="predicted"/>
<dbReference type="NCBIfam" id="NF041002">
    <property type="entry name" value="pilin_ComGF"/>
    <property type="match status" value="1"/>
</dbReference>
<keyword evidence="3" id="KW-1133">Transmembrane helix</keyword>
<dbReference type="EMBL" id="AHYT01000010">
    <property type="protein sequence ID" value="EOT26445.1"/>
    <property type="molecule type" value="Genomic_DNA"/>
</dbReference>
<keyword evidence="3" id="KW-0472">Membrane</keyword>
<dbReference type="InterPro" id="IPR012902">
    <property type="entry name" value="N_methyl_site"/>
</dbReference>
<evidence type="ECO:0000313" key="4">
    <source>
        <dbReference type="EMBL" id="EOT26445.1"/>
    </source>
</evidence>
<dbReference type="Proteomes" id="UP000014136">
    <property type="component" value="Unassembled WGS sequence"/>
</dbReference>
<keyword evidence="5" id="KW-1185">Reference proteome</keyword>
<reference evidence="4 5" key="1">
    <citation type="submission" date="2013-03" db="EMBL/GenBank/DDBJ databases">
        <title>The Genome Sequence of Enterococcus saccharolyticus ATCC_43076 (Illumina only assembly).</title>
        <authorList>
            <consortium name="The Broad Institute Genomics Platform"/>
            <consortium name="The Broad Institute Genome Sequencing Center for Infectious Disease"/>
            <person name="Earl A."/>
            <person name="Russ C."/>
            <person name="Gilmore M."/>
            <person name="Surin D."/>
            <person name="Walker B."/>
            <person name="Young S."/>
            <person name="Zeng Q."/>
            <person name="Gargeya S."/>
            <person name="Fitzgerald M."/>
            <person name="Haas B."/>
            <person name="Abouelleil A."/>
            <person name="Allen A.W."/>
            <person name="Alvarado L."/>
            <person name="Arachchi H.M."/>
            <person name="Berlin A.M."/>
            <person name="Chapman S.B."/>
            <person name="Gainer-Dewar J."/>
            <person name="Goldberg J."/>
            <person name="Griggs A."/>
            <person name="Gujja S."/>
            <person name="Hansen M."/>
            <person name="Howarth C."/>
            <person name="Imamovic A."/>
            <person name="Ireland A."/>
            <person name="Larimer J."/>
            <person name="McCowan C."/>
            <person name="Murphy C."/>
            <person name="Pearson M."/>
            <person name="Poon T.W."/>
            <person name="Priest M."/>
            <person name="Roberts A."/>
            <person name="Saif S."/>
            <person name="Shea T."/>
            <person name="Sisk P."/>
            <person name="Sykes S."/>
            <person name="Wortman J."/>
            <person name="Nusbaum C."/>
            <person name="Birren B."/>
        </authorList>
    </citation>
    <scope>NUCLEOTIDE SEQUENCE [LARGE SCALE GENOMIC DNA]</scope>
    <source>
        <strain evidence="4 5">ATCC 43076</strain>
    </source>
</reference>
<protein>
    <recommendedName>
        <fullName evidence="6">Prepilin-type N-terminal cleavage/methylation domain-containing protein</fullName>
    </recommendedName>
</protein>
<dbReference type="RefSeq" id="WP_016175981.1">
    <property type="nucleotide sequence ID" value="NZ_KE136390.1"/>
</dbReference>
<dbReference type="NCBIfam" id="TIGR02532">
    <property type="entry name" value="IV_pilin_GFxxxE"/>
    <property type="match status" value="1"/>
</dbReference>
<dbReference type="STRING" id="41997.RV16_GL002092"/>
<organism evidence="4 5">
    <name type="scientific">Enterococcus saccharolyticus subsp. saccharolyticus ATCC 43076</name>
    <dbReference type="NCBI Taxonomy" id="1139996"/>
    <lineage>
        <taxon>Bacteria</taxon>
        <taxon>Bacillati</taxon>
        <taxon>Bacillota</taxon>
        <taxon>Bacilli</taxon>
        <taxon>Lactobacillales</taxon>
        <taxon>Enterococcaceae</taxon>
        <taxon>Enterococcus</taxon>
    </lineage>
</organism>
<dbReference type="Pfam" id="PF15980">
    <property type="entry name" value="ComGF"/>
    <property type="match status" value="1"/>
</dbReference>
<comment type="subcellular location">
    <subcellularLocation>
        <location evidence="1">Cell surface</location>
    </subcellularLocation>
</comment>
<dbReference type="GO" id="GO:0009986">
    <property type="term" value="C:cell surface"/>
    <property type="evidence" value="ECO:0007669"/>
    <property type="project" value="UniProtKB-SubCell"/>
</dbReference>
<dbReference type="OrthoDB" id="2185379at2"/>
<dbReference type="eggNOG" id="COG4940">
    <property type="taxonomic scope" value="Bacteria"/>
</dbReference>
<gene>
    <name evidence="4" type="ORF">OMQ_02220</name>
</gene>
<evidence type="ECO:0000256" key="3">
    <source>
        <dbReference type="SAM" id="Phobius"/>
    </source>
</evidence>
<keyword evidence="3" id="KW-0812">Transmembrane</keyword>
<dbReference type="InterPro" id="IPR016977">
    <property type="entry name" value="ComGF"/>
</dbReference>
<dbReference type="Pfam" id="PF07963">
    <property type="entry name" value="N_methyl"/>
    <property type="match status" value="1"/>
</dbReference>
<dbReference type="AlphaFoldDB" id="S0NEU1"/>
<dbReference type="HOGENOM" id="CLU_126422_2_0_9"/>